<comment type="caution">
    <text evidence="12">The sequence shown here is derived from an EMBL/GenBank/DDBJ whole genome shotgun (WGS) entry which is preliminary data.</text>
</comment>
<comment type="cofactor">
    <cofactor evidence="1">
        <name>pyridoxal 5'-phosphate</name>
        <dbReference type="ChEBI" id="CHEBI:597326"/>
    </cofactor>
</comment>
<keyword evidence="9 10" id="KW-0411">Iron-sulfur</keyword>
<proteinExistence type="inferred from homology"/>
<evidence type="ECO:0000256" key="7">
    <source>
        <dbReference type="ARBA" id="ARBA00022898"/>
    </source>
</evidence>
<comment type="cofactor">
    <cofactor evidence="2">
        <name>[4Fe-4S] cluster</name>
        <dbReference type="ChEBI" id="CHEBI:49883"/>
    </cofactor>
</comment>
<evidence type="ECO:0000256" key="2">
    <source>
        <dbReference type="ARBA" id="ARBA00001966"/>
    </source>
</evidence>
<dbReference type="GO" id="GO:0046872">
    <property type="term" value="F:metal ion binding"/>
    <property type="evidence" value="ECO:0007669"/>
    <property type="project" value="UniProtKB-KW"/>
</dbReference>
<dbReference type="AlphaFoldDB" id="A0A7C0Y4F0"/>
<evidence type="ECO:0000256" key="10">
    <source>
        <dbReference type="PIRSR" id="PIRSR004911-1"/>
    </source>
</evidence>
<dbReference type="CDD" id="cd01335">
    <property type="entry name" value="Radical_SAM"/>
    <property type="match status" value="1"/>
</dbReference>
<reference evidence="12" key="1">
    <citation type="journal article" date="2020" name="mSystems">
        <title>Genome- and Community-Level Interaction Insights into Carbon Utilization and Element Cycling Functions of Hydrothermarchaeota in Hydrothermal Sediment.</title>
        <authorList>
            <person name="Zhou Z."/>
            <person name="Liu Y."/>
            <person name="Xu W."/>
            <person name="Pan J."/>
            <person name="Luo Z.H."/>
            <person name="Li M."/>
        </authorList>
    </citation>
    <scope>NUCLEOTIDE SEQUENCE [LARGE SCALE GENOMIC DNA]</scope>
    <source>
        <strain evidence="12">HyVt-233</strain>
    </source>
</reference>
<dbReference type="InterPro" id="IPR003739">
    <property type="entry name" value="Lys_aminomutase/Glu_NH3_mut"/>
</dbReference>
<dbReference type="EMBL" id="DRBS01000416">
    <property type="protein sequence ID" value="HDD45406.1"/>
    <property type="molecule type" value="Genomic_DNA"/>
</dbReference>
<dbReference type="SFLD" id="SFLDS00029">
    <property type="entry name" value="Radical_SAM"/>
    <property type="match status" value="1"/>
</dbReference>
<dbReference type="PANTHER" id="PTHR30538:SF0">
    <property type="entry name" value="L-LYSINE 2,3-AMINOMUTASE AQ_1632-RELATED"/>
    <property type="match status" value="1"/>
</dbReference>
<keyword evidence="5" id="KW-0949">S-adenosyl-L-methionine</keyword>
<comment type="similarity">
    <text evidence="3">Belongs to the radical SAM superfamily. KamA family.</text>
</comment>
<evidence type="ECO:0000256" key="6">
    <source>
        <dbReference type="ARBA" id="ARBA00022723"/>
    </source>
</evidence>
<sequence>MKIKFITKLDEIKELTEQERFKLKEVVKTFLFYANEYYLSLIDWNNPADPIKQVIIPHPGELEEHGSLDPSNEKDYTIFPGLQHKYRTTAVFLISNNCFGFCRYCFRKRIFKKEHIEVLQDLSEALNYVKNHKEITNILLTGGDALALSTSKLENIIKQLRKIEHIQIIRLGTRALSYYPHRVINDPSLLEILKKYSTDGKKIYVMTHFVHPKEITPLAIQAINQLLKAGVILTNQAPLLNGINDDPEILAELFRKLSFIGVPPYYIFQCRPAVGNKPYTVPLEKGYEIFEQAKAKVSGLAKRARFVMSHASGKIEIVGKTKEHVYFKYLQAANDADYGRFLVFKRNPNAYWFDHYNEMVAAHP</sequence>
<keyword evidence="6 10" id="KW-0479">Metal-binding</keyword>
<protein>
    <submittedName>
        <fullName evidence="12">KamA family radical SAM protein</fullName>
    </submittedName>
</protein>
<dbReference type="Pfam" id="PF04055">
    <property type="entry name" value="Radical_SAM"/>
    <property type="match status" value="1"/>
</dbReference>
<dbReference type="PANTHER" id="PTHR30538">
    <property type="entry name" value="LYSINE 2,3-AMINOMUTASE-RELATED"/>
    <property type="match status" value="1"/>
</dbReference>
<dbReference type="PROSITE" id="PS51918">
    <property type="entry name" value="RADICAL_SAM"/>
    <property type="match status" value="1"/>
</dbReference>
<keyword evidence="4 10" id="KW-0004">4Fe-4S</keyword>
<dbReference type="Gene3D" id="3.20.20.70">
    <property type="entry name" value="Aldolase class I"/>
    <property type="match status" value="1"/>
</dbReference>
<name>A0A7C0Y4F0_DESA2</name>
<dbReference type="InterPro" id="IPR058240">
    <property type="entry name" value="rSAM_sf"/>
</dbReference>
<dbReference type="NCBIfam" id="TIGR00238">
    <property type="entry name" value="KamA family radical SAM protein"/>
    <property type="match status" value="1"/>
</dbReference>
<organism evidence="12">
    <name type="scientific">Desulfofervidus auxilii</name>
    <dbReference type="NCBI Taxonomy" id="1621989"/>
    <lineage>
        <taxon>Bacteria</taxon>
        <taxon>Pseudomonadati</taxon>
        <taxon>Thermodesulfobacteriota</taxon>
        <taxon>Candidatus Desulfofervidia</taxon>
        <taxon>Candidatus Desulfofervidales</taxon>
        <taxon>Candidatus Desulfofervidaceae</taxon>
        <taxon>Candidatus Desulfofervidus</taxon>
    </lineage>
</organism>
<dbReference type="GO" id="GO:0003824">
    <property type="term" value="F:catalytic activity"/>
    <property type="evidence" value="ECO:0007669"/>
    <property type="project" value="InterPro"/>
</dbReference>
<dbReference type="InterPro" id="IPR007197">
    <property type="entry name" value="rSAM"/>
</dbReference>
<evidence type="ECO:0000256" key="4">
    <source>
        <dbReference type="ARBA" id="ARBA00022485"/>
    </source>
</evidence>
<dbReference type="SUPFAM" id="SSF102114">
    <property type="entry name" value="Radical SAM enzymes"/>
    <property type="match status" value="1"/>
</dbReference>
<keyword evidence="8" id="KW-0408">Iron</keyword>
<evidence type="ECO:0000256" key="5">
    <source>
        <dbReference type="ARBA" id="ARBA00022691"/>
    </source>
</evidence>
<dbReference type="InterPro" id="IPR013785">
    <property type="entry name" value="Aldolase_TIM"/>
</dbReference>
<evidence type="ECO:0000259" key="11">
    <source>
        <dbReference type="PROSITE" id="PS51918"/>
    </source>
</evidence>
<dbReference type="SFLD" id="SFLDG01070">
    <property type="entry name" value="PLP-dependent"/>
    <property type="match status" value="1"/>
</dbReference>
<feature type="binding site" evidence="10">
    <location>
        <position position="102"/>
    </location>
    <ligand>
        <name>[4Fe-4S] cluster</name>
        <dbReference type="ChEBI" id="CHEBI:49883"/>
        <note>4Fe-4S-S-AdoMet</note>
    </ligand>
</feature>
<evidence type="ECO:0000256" key="8">
    <source>
        <dbReference type="ARBA" id="ARBA00023004"/>
    </source>
</evidence>
<gene>
    <name evidence="12" type="ORF">ENG63_11200</name>
</gene>
<dbReference type="GO" id="GO:0051539">
    <property type="term" value="F:4 iron, 4 sulfur cluster binding"/>
    <property type="evidence" value="ECO:0007669"/>
    <property type="project" value="UniProtKB-KW"/>
</dbReference>
<dbReference type="Proteomes" id="UP000886289">
    <property type="component" value="Unassembled WGS sequence"/>
</dbReference>
<evidence type="ECO:0000256" key="3">
    <source>
        <dbReference type="ARBA" id="ARBA00008703"/>
    </source>
</evidence>
<evidence type="ECO:0000256" key="1">
    <source>
        <dbReference type="ARBA" id="ARBA00001933"/>
    </source>
</evidence>
<evidence type="ECO:0000256" key="9">
    <source>
        <dbReference type="ARBA" id="ARBA00023014"/>
    </source>
</evidence>
<evidence type="ECO:0000313" key="12">
    <source>
        <dbReference type="EMBL" id="HDD45406.1"/>
    </source>
</evidence>
<feature type="binding site" evidence="10">
    <location>
        <position position="105"/>
    </location>
    <ligand>
        <name>[4Fe-4S] cluster</name>
        <dbReference type="ChEBI" id="CHEBI:49883"/>
        <note>4Fe-4S-S-AdoMet</note>
    </ligand>
</feature>
<feature type="domain" description="Radical SAM core" evidence="11">
    <location>
        <begin position="84"/>
        <end position="303"/>
    </location>
</feature>
<dbReference type="PIRSF" id="PIRSF004911">
    <property type="entry name" value="DUF160"/>
    <property type="match status" value="1"/>
</dbReference>
<accession>A0A7C0Y4F0</accession>
<feature type="binding site" evidence="10">
    <location>
        <position position="98"/>
    </location>
    <ligand>
        <name>[4Fe-4S] cluster</name>
        <dbReference type="ChEBI" id="CHEBI:49883"/>
        <note>4Fe-4S-S-AdoMet</note>
    </ligand>
</feature>
<keyword evidence="7" id="KW-0663">Pyridoxal phosphate</keyword>